<dbReference type="HOGENOM" id="CLU_100208_0_0_11"/>
<dbReference type="Gene3D" id="2.40.400.10">
    <property type="entry name" value="Acetoacetate decarboxylase-like"/>
    <property type="match status" value="1"/>
</dbReference>
<dbReference type="Proteomes" id="UP000006640">
    <property type="component" value="Chromosome"/>
</dbReference>
<evidence type="ECO:0008006" key="3">
    <source>
        <dbReference type="Google" id="ProtNLM"/>
    </source>
</evidence>
<dbReference type="RefSeq" id="WP_013132848.1">
    <property type="nucleotide sequence ID" value="NC_014165.1"/>
</dbReference>
<sequence>MTSHLIRGRRVGTPVRIRDATACAAVYLVRAEAARAVLAYSGLDAVEVLPGRAVCTLAFAQYRDGDLGAYHEFAMAFLARPPGGGSGRRGALSVLRDLRSAGAIVHWMPVDEEFTFEAGRAIWGFPKELATIDLRLSGPYKRCVLKKDGRLVLDMLVRPGIPVPDPPIGWPWLTAPVAFTHLDGVTRRVPWSFRVRGVRLRPGGALIRLGNHPIAKELSELGLPKHAFLTVTFGGLSLSIEEPLPA</sequence>
<reference evidence="1 2" key="1">
    <citation type="submission" date="2010-01" db="EMBL/GenBank/DDBJ databases">
        <title>The complete genome of Thermobispora bispora DSM 43833.</title>
        <authorList>
            <consortium name="US DOE Joint Genome Institute (JGI-PGF)"/>
            <person name="Lucas S."/>
            <person name="Copeland A."/>
            <person name="Lapidus A."/>
            <person name="Glavina del Rio T."/>
            <person name="Dalin E."/>
            <person name="Tice H."/>
            <person name="Bruce D."/>
            <person name="Goodwin L."/>
            <person name="Pitluck S."/>
            <person name="Kyrpides N."/>
            <person name="Mavromatis K."/>
            <person name="Ivanova N."/>
            <person name="Mikhailova N."/>
            <person name="Chertkov O."/>
            <person name="Brettin T."/>
            <person name="Detter J.C."/>
            <person name="Han C."/>
            <person name="Larimer F."/>
            <person name="Land M."/>
            <person name="Hauser L."/>
            <person name="Markowitz V."/>
            <person name="Cheng J.-F."/>
            <person name="Hugenholtz P."/>
            <person name="Woyke T."/>
            <person name="Wu D."/>
            <person name="Jando M."/>
            <person name="Schneider S."/>
            <person name="Klenk H.-P."/>
            <person name="Eisen J.A."/>
        </authorList>
    </citation>
    <scope>NUCLEOTIDE SEQUENCE [LARGE SCALE GENOMIC DNA]</scope>
    <source>
        <strain evidence="2">ATCC 19993 / DSM 43833 / CBS 139.67 / JCM 10125 / KCTC 9307 / NBRC 14880 / R51</strain>
    </source>
</reference>
<dbReference type="OrthoDB" id="1633687at2"/>
<proteinExistence type="predicted"/>
<gene>
    <name evidence="1" type="ordered locus">Tbis_2613</name>
</gene>
<dbReference type="EMBL" id="CP001874">
    <property type="protein sequence ID" value="ADG89315.1"/>
    <property type="molecule type" value="Genomic_DNA"/>
</dbReference>
<name>D6Y5C0_THEBD</name>
<protein>
    <recommendedName>
        <fullName evidence="3">Acetoacetate decarboxylase</fullName>
    </recommendedName>
</protein>
<dbReference type="Pfam" id="PF06314">
    <property type="entry name" value="ADC"/>
    <property type="match status" value="1"/>
</dbReference>
<dbReference type="AlphaFoldDB" id="D6Y5C0"/>
<accession>D6Y5C0</accession>
<evidence type="ECO:0000313" key="2">
    <source>
        <dbReference type="Proteomes" id="UP000006640"/>
    </source>
</evidence>
<keyword evidence="2" id="KW-1185">Reference proteome</keyword>
<dbReference type="GO" id="GO:0016829">
    <property type="term" value="F:lyase activity"/>
    <property type="evidence" value="ECO:0007669"/>
    <property type="project" value="InterPro"/>
</dbReference>
<dbReference type="KEGG" id="tbi:Tbis_2613"/>
<dbReference type="eggNOG" id="COG4689">
    <property type="taxonomic scope" value="Bacteria"/>
</dbReference>
<evidence type="ECO:0000313" key="1">
    <source>
        <dbReference type="EMBL" id="ADG89315.1"/>
    </source>
</evidence>
<dbReference type="InterPro" id="IPR010451">
    <property type="entry name" value="Acetoacetate_decarboxylase"/>
</dbReference>
<dbReference type="STRING" id="469371.Tbis_2613"/>
<dbReference type="SUPFAM" id="SSF160104">
    <property type="entry name" value="Acetoacetate decarboxylase-like"/>
    <property type="match status" value="1"/>
</dbReference>
<dbReference type="InterPro" id="IPR023375">
    <property type="entry name" value="ADC_dom_sf"/>
</dbReference>
<organism evidence="1 2">
    <name type="scientific">Thermobispora bispora (strain ATCC 19993 / DSM 43833 / CBS 139.67 / JCM 10125 / KCTC 9307 / NBRC 14880 / R51)</name>
    <dbReference type="NCBI Taxonomy" id="469371"/>
    <lineage>
        <taxon>Bacteria</taxon>
        <taxon>Bacillati</taxon>
        <taxon>Actinomycetota</taxon>
        <taxon>Actinomycetes</taxon>
        <taxon>Streptosporangiales</taxon>
        <taxon>Streptosporangiaceae</taxon>
        <taxon>Thermobispora</taxon>
    </lineage>
</organism>